<comment type="function">
    <text evidence="6">Magnesium transporter that may mediate the influx of magnesium.</text>
</comment>
<keyword evidence="6" id="KW-0406">Ion transport</keyword>
<reference evidence="8" key="2">
    <citation type="journal article" date="2024" name="Plant">
        <title>Genomic evolution and insights into agronomic trait innovations of Sesamum species.</title>
        <authorList>
            <person name="Miao H."/>
            <person name="Wang L."/>
            <person name="Qu L."/>
            <person name="Liu H."/>
            <person name="Sun Y."/>
            <person name="Le M."/>
            <person name="Wang Q."/>
            <person name="Wei S."/>
            <person name="Zheng Y."/>
            <person name="Lin W."/>
            <person name="Duan Y."/>
            <person name="Cao H."/>
            <person name="Xiong S."/>
            <person name="Wang X."/>
            <person name="Wei L."/>
            <person name="Li C."/>
            <person name="Ma Q."/>
            <person name="Ju M."/>
            <person name="Zhao R."/>
            <person name="Li G."/>
            <person name="Mu C."/>
            <person name="Tian Q."/>
            <person name="Mei H."/>
            <person name="Zhang T."/>
            <person name="Gao T."/>
            <person name="Zhang H."/>
        </authorList>
    </citation>
    <scope>NUCLEOTIDE SEQUENCE</scope>
    <source>
        <strain evidence="8">3651</strain>
    </source>
</reference>
<evidence type="ECO:0000313" key="8">
    <source>
        <dbReference type="EMBL" id="KAK4441617.1"/>
    </source>
</evidence>
<dbReference type="InterPro" id="IPR039204">
    <property type="entry name" value="MRS2-like"/>
</dbReference>
<dbReference type="InterPro" id="IPR045863">
    <property type="entry name" value="CorA_TM1_TM2"/>
</dbReference>
<dbReference type="GO" id="GO:0016020">
    <property type="term" value="C:membrane"/>
    <property type="evidence" value="ECO:0007669"/>
    <property type="project" value="UniProtKB-SubCell"/>
</dbReference>
<evidence type="ECO:0000256" key="6">
    <source>
        <dbReference type="RuleBase" id="RU366041"/>
    </source>
</evidence>
<keyword evidence="3 6" id="KW-0812">Transmembrane</keyword>
<accession>A0AAE2D0M0</accession>
<dbReference type="FunFam" id="2.40.128.330:FF:000001">
    <property type="entry name" value="Magnesium transporter MRS2-1"/>
    <property type="match status" value="1"/>
</dbReference>
<evidence type="ECO:0000256" key="2">
    <source>
        <dbReference type="ARBA" id="ARBA00007535"/>
    </source>
</evidence>
<dbReference type="Gene3D" id="2.40.128.330">
    <property type="match status" value="1"/>
</dbReference>
<organism evidence="8 9">
    <name type="scientific">Sesamum alatum</name>
    <dbReference type="NCBI Taxonomy" id="300844"/>
    <lineage>
        <taxon>Eukaryota</taxon>
        <taxon>Viridiplantae</taxon>
        <taxon>Streptophyta</taxon>
        <taxon>Embryophyta</taxon>
        <taxon>Tracheophyta</taxon>
        <taxon>Spermatophyta</taxon>
        <taxon>Magnoliopsida</taxon>
        <taxon>eudicotyledons</taxon>
        <taxon>Gunneridae</taxon>
        <taxon>Pentapetalae</taxon>
        <taxon>asterids</taxon>
        <taxon>lamiids</taxon>
        <taxon>Lamiales</taxon>
        <taxon>Pedaliaceae</taxon>
        <taxon>Sesamum</taxon>
    </lineage>
</organism>
<dbReference type="Pfam" id="PF22099">
    <property type="entry name" value="MRS2-like"/>
    <property type="match status" value="1"/>
</dbReference>
<keyword evidence="5 6" id="KW-0472">Membrane</keyword>
<feature type="transmembrane region" description="Helical" evidence="6">
    <location>
        <begin position="390"/>
        <end position="414"/>
    </location>
</feature>
<dbReference type="Pfam" id="PF01544">
    <property type="entry name" value="CorA"/>
    <property type="match status" value="1"/>
</dbReference>
<dbReference type="AlphaFoldDB" id="A0AAE2D0M0"/>
<name>A0AAE2D0M0_9LAMI</name>
<feature type="coiled-coil region" evidence="7">
    <location>
        <begin position="218"/>
        <end position="245"/>
    </location>
</feature>
<evidence type="ECO:0000256" key="3">
    <source>
        <dbReference type="ARBA" id="ARBA00022692"/>
    </source>
</evidence>
<comment type="caution">
    <text evidence="8">The sequence shown here is derived from an EMBL/GenBank/DDBJ whole genome shotgun (WGS) entry which is preliminary data.</text>
</comment>
<dbReference type="PANTHER" id="PTHR13890:SF46">
    <property type="entry name" value="MAGNESIUM TRANSPORTER"/>
    <property type="match status" value="1"/>
</dbReference>
<dbReference type="EMBL" id="JACGWO010000001">
    <property type="protein sequence ID" value="KAK4441617.1"/>
    <property type="molecule type" value="Genomic_DNA"/>
</dbReference>
<protein>
    <recommendedName>
        <fullName evidence="6">Magnesium transporter</fullName>
    </recommendedName>
</protein>
<evidence type="ECO:0000256" key="7">
    <source>
        <dbReference type="SAM" id="Coils"/>
    </source>
</evidence>
<keyword evidence="4 6" id="KW-1133">Transmembrane helix</keyword>
<dbReference type="PANTHER" id="PTHR13890">
    <property type="entry name" value="RNA SPLICING PROTEIN MRS2, MITOCHONDRIAL"/>
    <property type="match status" value="1"/>
</dbReference>
<sequence>MTRWYFKFKFPHFYDRQNSLEIDKCCKRMAEEDGFIVEAQMSFKKKAAVSRNWIVLDGSGQGVVLDLDKYDIMRRVPINARDLRILDPLLSYPSAILGREKAIVLNLEHIKAIITIDEVLLRDPLDDNVLPIVEELQRRLPLAIGRGEGEEEELPESRNSEVGTEEETEFPFEFRALEVALEGICSSLDAQTRELEVAAYPALDELTAKTSSRNLDRVRKLKSSMTRLTSRVQKVRDELEQLLDDDDDMADLYLSRKSAVSAFSSTDFGHVKWQLTADESPTISSKISRSSSRTSVVTSTQEGNNVEELEMLLEAYFVQIESTMNKLTTLREYIDDTEDYINIQLDNHRNQLIQLELFLSSGTVCLSMYSLVAAIFGMNIPYPWRESHGYLFKWVVMLTVLACGSFFLSIITYARHKGLVGSN</sequence>
<proteinExistence type="inferred from homology"/>
<dbReference type="Gene3D" id="1.20.58.340">
    <property type="entry name" value="Magnesium transport protein CorA, transmembrane region"/>
    <property type="match status" value="1"/>
</dbReference>
<keyword evidence="9" id="KW-1185">Reference proteome</keyword>
<keyword evidence="6" id="KW-0813">Transport</keyword>
<gene>
    <name evidence="8" type="ORF">Salat_0496600</name>
</gene>
<feature type="transmembrane region" description="Helical" evidence="6">
    <location>
        <begin position="357"/>
        <end position="378"/>
    </location>
</feature>
<dbReference type="SUPFAM" id="SSF144083">
    <property type="entry name" value="Magnesium transport protein CorA, transmembrane region"/>
    <property type="match status" value="1"/>
</dbReference>
<dbReference type="InterPro" id="IPR002523">
    <property type="entry name" value="MgTranspt_CorA/ZnTranspt_ZntB"/>
</dbReference>
<dbReference type="FunFam" id="1.20.58.340:FF:000024">
    <property type="entry name" value="Magnesium transporter MRS2-5"/>
    <property type="match status" value="1"/>
</dbReference>
<evidence type="ECO:0000256" key="5">
    <source>
        <dbReference type="ARBA" id="ARBA00023136"/>
    </source>
</evidence>
<reference evidence="8" key="1">
    <citation type="submission" date="2020-06" db="EMBL/GenBank/DDBJ databases">
        <authorList>
            <person name="Li T."/>
            <person name="Hu X."/>
            <person name="Zhang T."/>
            <person name="Song X."/>
            <person name="Zhang H."/>
            <person name="Dai N."/>
            <person name="Sheng W."/>
            <person name="Hou X."/>
            <person name="Wei L."/>
        </authorList>
    </citation>
    <scope>NUCLEOTIDE SEQUENCE</scope>
    <source>
        <strain evidence="8">3651</strain>
        <tissue evidence="8">Leaf</tissue>
    </source>
</reference>
<dbReference type="CDD" id="cd12823">
    <property type="entry name" value="Mrs2_Mfm1p-like"/>
    <property type="match status" value="1"/>
</dbReference>
<dbReference type="Proteomes" id="UP001293254">
    <property type="component" value="Unassembled WGS sequence"/>
</dbReference>
<evidence type="ECO:0000313" key="9">
    <source>
        <dbReference type="Proteomes" id="UP001293254"/>
    </source>
</evidence>
<comment type="subcellular location">
    <subcellularLocation>
        <location evidence="1 6">Membrane</location>
        <topology evidence="1 6">Multi-pass membrane protein</topology>
    </subcellularLocation>
</comment>
<comment type="similarity">
    <text evidence="2 6">Belongs to the CorA metal ion transporter (MIT) (TC 1.A.35.5) family.</text>
</comment>
<keyword evidence="6" id="KW-0460">Magnesium</keyword>
<evidence type="ECO:0000256" key="1">
    <source>
        <dbReference type="ARBA" id="ARBA00004141"/>
    </source>
</evidence>
<keyword evidence="7" id="KW-0175">Coiled coil</keyword>
<evidence type="ECO:0000256" key="4">
    <source>
        <dbReference type="ARBA" id="ARBA00022989"/>
    </source>
</evidence>
<dbReference type="GO" id="GO:0015095">
    <property type="term" value="F:magnesium ion transmembrane transporter activity"/>
    <property type="evidence" value="ECO:0007669"/>
    <property type="project" value="TreeGrafter"/>
</dbReference>